<feature type="transmembrane region" description="Helical" evidence="2">
    <location>
        <begin position="48"/>
        <end position="69"/>
    </location>
</feature>
<dbReference type="Proteomes" id="UP000431080">
    <property type="component" value="Unassembled WGS sequence"/>
</dbReference>
<reference evidence="3 4" key="1">
    <citation type="submission" date="2019-10" db="EMBL/GenBank/DDBJ databases">
        <authorList>
            <person name="Nie G."/>
            <person name="Ming H."/>
            <person name="Yi B."/>
        </authorList>
    </citation>
    <scope>NUCLEOTIDE SEQUENCE [LARGE SCALE GENOMIC DNA]</scope>
    <source>
        <strain evidence="3 4">CFH 90414</strain>
    </source>
</reference>
<keyword evidence="4" id="KW-1185">Reference proteome</keyword>
<keyword evidence="2" id="KW-0812">Transmembrane</keyword>
<evidence type="ECO:0000256" key="2">
    <source>
        <dbReference type="SAM" id="Phobius"/>
    </source>
</evidence>
<dbReference type="Pfam" id="PF13196">
    <property type="entry name" value="DUF4012"/>
    <property type="match status" value="1"/>
</dbReference>
<feature type="compositionally biased region" description="Basic and acidic residues" evidence="1">
    <location>
        <begin position="12"/>
        <end position="28"/>
    </location>
</feature>
<accession>A0A6I2FI22</accession>
<keyword evidence="2" id="KW-0472">Membrane</keyword>
<comment type="caution">
    <text evidence="3">The sequence shown here is derived from an EMBL/GenBank/DDBJ whole genome shotgun (WGS) entry which is preliminary data.</text>
</comment>
<feature type="compositionally biased region" description="Basic residues" evidence="1">
    <location>
        <begin position="29"/>
        <end position="43"/>
    </location>
</feature>
<keyword evidence="2" id="KW-1133">Transmembrane helix</keyword>
<evidence type="ECO:0000256" key="1">
    <source>
        <dbReference type="SAM" id="MobiDB-lite"/>
    </source>
</evidence>
<dbReference type="InterPro" id="IPR025101">
    <property type="entry name" value="DUF4012"/>
</dbReference>
<evidence type="ECO:0000313" key="4">
    <source>
        <dbReference type="Proteomes" id="UP000431080"/>
    </source>
</evidence>
<organism evidence="3 4">
    <name type="scientific">Agromyces agglutinans</name>
    <dbReference type="NCBI Taxonomy" id="2662258"/>
    <lineage>
        <taxon>Bacteria</taxon>
        <taxon>Bacillati</taxon>
        <taxon>Actinomycetota</taxon>
        <taxon>Actinomycetes</taxon>
        <taxon>Micrococcales</taxon>
        <taxon>Microbacteriaceae</taxon>
        <taxon>Agromyces</taxon>
    </lineage>
</organism>
<dbReference type="AlphaFoldDB" id="A0A6I2FI22"/>
<gene>
    <name evidence="3" type="ORF">GE115_11255</name>
</gene>
<protein>
    <submittedName>
        <fullName evidence="3">DUF4012 domain-containing protein</fullName>
    </submittedName>
</protein>
<evidence type="ECO:0000313" key="3">
    <source>
        <dbReference type="EMBL" id="MRG60438.1"/>
    </source>
</evidence>
<sequence>MTPISGGSESSSRNHGDGASDRHGESRTRSHHHHRSSKTRRRQRRKRIITWTIVGVAAALVLSAAWVGIRAVLATNELQAAVPLASRAQDTILAGDAEQAKATADEFAGHAASAVSLTGDPIWWLYERLPLLGPNLEVLRSLAASVDRVAQGAVLPLAEAAGGVDVAAFAPAGGRIDLQPMIDLQEPMGRAAGAFDAATAMVERPGVADAEVIAPLADARDEYLALVTEARDTVDAADRAVTLLPSMLGAEGPRDILLLFQNNAELRSLGGVSSALALVHAEGGALSMTQQADSGDIGRFRDPVVALPIETRALWGDNTARYIQDVNFTPQFPLAATIAREMWKQRFGTEVQSVVAVDPVMLSYLLAATGPVTLDTDDVISADNAVQFLLVDVYARYPVAQQDAIFADAAAKAFGALTAGGADPRALVEALAKAGSERRILVWNADVEEQAVLSGTTLAGELPAGSETEQAFGLYFNDMTGSKMDPYLDVQFGADAVTCRNDRLPLYEVHVTLTNTAPADAATSLSSYVTGGGDYGTPPGSITTSVHVYGELGSYNLGVLLNDQPVGYHPTSDTGYTLSKVVSQLAPGESATYRFGFLGGEPVQKQPVIESTPLVDAPEILGVALSCESAVW</sequence>
<dbReference type="RefSeq" id="WP_153684901.1">
    <property type="nucleotide sequence ID" value="NZ_WJIF01000006.1"/>
</dbReference>
<feature type="compositionally biased region" description="Polar residues" evidence="1">
    <location>
        <begin position="1"/>
        <end position="11"/>
    </location>
</feature>
<dbReference type="EMBL" id="WJIF01000006">
    <property type="protein sequence ID" value="MRG60438.1"/>
    <property type="molecule type" value="Genomic_DNA"/>
</dbReference>
<proteinExistence type="predicted"/>
<feature type="region of interest" description="Disordered" evidence="1">
    <location>
        <begin position="1"/>
        <end position="43"/>
    </location>
</feature>
<name>A0A6I2FI22_9MICO</name>